<keyword evidence="3" id="KW-1185">Reference proteome</keyword>
<dbReference type="InterPro" id="IPR050267">
    <property type="entry name" value="Anti-sigma-factor_SerPK"/>
</dbReference>
<evidence type="ECO:0000313" key="3">
    <source>
        <dbReference type="Proteomes" id="UP001501442"/>
    </source>
</evidence>
<dbReference type="PANTHER" id="PTHR35526:SF3">
    <property type="entry name" value="ANTI-SIGMA-F FACTOR RSBW"/>
    <property type="match status" value="1"/>
</dbReference>
<evidence type="ECO:0000313" key="2">
    <source>
        <dbReference type="EMBL" id="GAA4625783.1"/>
    </source>
</evidence>
<dbReference type="CDD" id="cd16936">
    <property type="entry name" value="HATPase_RsbW-like"/>
    <property type="match status" value="1"/>
</dbReference>
<dbReference type="Proteomes" id="UP001501442">
    <property type="component" value="Unassembled WGS sequence"/>
</dbReference>
<organism evidence="2 3">
    <name type="scientific">Actinoallomurus vinaceus</name>
    <dbReference type="NCBI Taxonomy" id="1080074"/>
    <lineage>
        <taxon>Bacteria</taxon>
        <taxon>Bacillati</taxon>
        <taxon>Actinomycetota</taxon>
        <taxon>Actinomycetes</taxon>
        <taxon>Streptosporangiales</taxon>
        <taxon>Thermomonosporaceae</taxon>
        <taxon>Actinoallomurus</taxon>
    </lineage>
</organism>
<dbReference type="EMBL" id="BAABHK010000004">
    <property type="protein sequence ID" value="GAA4625783.1"/>
    <property type="molecule type" value="Genomic_DNA"/>
</dbReference>
<evidence type="ECO:0000256" key="1">
    <source>
        <dbReference type="SAM" id="MobiDB-lite"/>
    </source>
</evidence>
<dbReference type="Gene3D" id="3.30.565.10">
    <property type="entry name" value="Histidine kinase-like ATPase, C-terminal domain"/>
    <property type="match status" value="1"/>
</dbReference>
<name>A0ABP8UBE9_9ACTN</name>
<dbReference type="RefSeq" id="WP_345431526.1">
    <property type="nucleotide sequence ID" value="NZ_BAABHK010000004.1"/>
</dbReference>
<sequence>MAAFPGKTTIEEDGGMSATPGTEEEDGEAAQRSEVYRLPLPPHPIAAEQARVLTKLALADWCLSEITDNALLIAAELVTNAMKLGDVFSIALSRQGAAVLIEVNDNSEASPDRRSPALDRVDGRGLLLVAACSKGWGWRLDEQGGKTVWAIVGGCAESAVV</sequence>
<feature type="region of interest" description="Disordered" evidence="1">
    <location>
        <begin position="1"/>
        <end position="31"/>
    </location>
</feature>
<comment type="caution">
    <text evidence="2">The sequence shown here is derived from an EMBL/GenBank/DDBJ whole genome shotgun (WGS) entry which is preliminary data.</text>
</comment>
<gene>
    <name evidence="2" type="ORF">GCM10023196_031310</name>
</gene>
<dbReference type="InterPro" id="IPR036890">
    <property type="entry name" value="HATPase_C_sf"/>
</dbReference>
<protein>
    <recommendedName>
        <fullName evidence="4">Histidine kinase/HSP90-like ATPase domain-containing protein</fullName>
    </recommendedName>
</protein>
<dbReference type="PANTHER" id="PTHR35526">
    <property type="entry name" value="ANTI-SIGMA-F FACTOR RSBW-RELATED"/>
    <property type="match status" value="1"/>
</dbReference>
<proteinExistence type="predicted"/>
<evidence type="ECO:0008006" key="4">
    <source>
        <dbReference type="Google" id="ProtNLM"/>
    </source>
</evidence>
<reference evidence="3" key="1">
    <citation type="journal article" date="2019" name="Int. J. Syst. Evol. Microbiol.">
        <title>The Global Catalogue of Microorganisms (GCM) 10K type strain sequencing project: providing services to taxonomists for standard genome sequencing and annotation.</title>
        <authorList>
            <consortium name="The Broad Institute Genomics Platform"/>
            <consortium name="The Broad Institute Genome Sequencing Center for Infectious Disease"/>
            <person name="Wu L."/>
            <person name="Ma J."/>
        </authorList>
    </citation>
    <scope>NUCLEOTIDE SEQUENCE [LARGE SCALE GENOMIC DNA]</scope>
    <source>
        <strain evidence="3">JCM 17939</strain>
    </source>
</reference>
<accession>A0ABP8UBE9</accession>